<dbReference type="InterPro" id="IPR032675">
    <property type="entry name" value="LRR_dom_sf"/>
</dbReference>
<dbReference type="GeneID" id="14867884"/>
<name>F4Q814_CACFS</name>
<gene>
    <name evidence="1" type="ORF">DFA_09585</name>
</gene>
<dbReference type="Gene3D" id="3.80.10.10">
    <property type="entry name" value="Ribonuclease Inhibitor"/>
    <property type="match status" value="1"/>
</dbReference>
<dbReference type="RefSeq" id="XP_004352239.1">
    <property type="nucleotide sequence ID" value="XM_004352187.1"/>
</dbReference>
<reference evidence="2" key="1">
    <citation type="journal article" date="2011" name="Genome Res.">
        <title>Phylogeny-wide analysis of social amoeba genomes highlights ancient origins for complex intercellular communication.</title>
        <authorList>
            <person name="Heidel A.J."/>
            <person name="Lawal H.M."/>
            <person name="Felder M."/>
            <person name="Schilde C."/>
            <person name="Helps N.R."/>
            <person name="Tunggal B."/>
            <person name="Rivero F."/>
            <person name="John U."/>
            <person name="Schleicher M."/>
            <person name="Eichinger L."/>
            <person name="Platzer M."/>
            <person name="Noegel A.A."/>
            <person name="Schaap P."/>
            <person name="Gloeckner G."/>
        </authorList>
    </citation>
    <scope>NUCLEOTIDE SEQUENCE [LARGE SCALE GENOMIC DNA]</scope>
    <source>
        <strain evidence="2">SH3</strain>
    </source>
</reference>
<sequence length="422" mass="47247">MYISRSLLINIFFFVFVFVTHIDHLNFVNAQSTLPADEDTNQVVKCGVVSSEYHVLEVKLQLGFKYAGIPDSTLEKLSLPWCKSFQLSASQQENKSINILDYLVDLPKLEDLRVQQIQVPVSLPSSMNLPSLKVLMVHNLFNFTTLPSWFFSNSTGLETLFLTMGDIRQEDLSGWRFSNLTTLRMTFGCQSPTTLPIDLLDISFPKLNVLQITILNGSCFIDIRSNITKLGSLDLFTQIGESIDQSLKVTFVKIPSLLLINIYGPSITFEPTDLGVLKNLDYLTIQYANLSSYYPFKTYPSTLKIFGDSTILTTSLTMPSGFVCDLSNSQSVDLINGTGILSSKNIGWGNKNTTRYNLIATKPNIPNQVLTLKLDTLLIGPRQPVSIQFNSKMPELTRQVQVQEFGIFFDTLSKPLAVQTAN</sequence>
<evidence type="ECO:0000313" key="1">
    <source>
        <dbReference type="EMBL" id="EGG15914.1"/>
    </source>
</evidence>
<dbReference type="EMBL" id="GL883025">
    <property type="protein sequence ID" value="EGG15914.1"/>
    <property type="molecule type" value="Genomic_DNA"/>
</dbReference>
<protein>
    <submittedName>
        <fullName evidence="1">Uncharacterized protein</fullName>
    </submittedName>
</protein>
<evidence type="ECO:0000313" key="2">
    <source>
        <dbReference type="Proteomes" id="UP000007797"/>
    </source>
</evidence>
<dbReference type="AlphaFoldDB" id="F4Q814"/>
<keyword evidence="2" id="KW-1185">Reference proteome</keyword>
<organism evidence="1 2">
    <name type="scientific">Cavenderia fasciculata</name>
    <name type="common">Slime mold</name>
    <name type="synonym">Dictyostelium fasciculatum</name>
    <dbReference type="NCBI Taxonomy" id="261658"/>
    <lineage>
        <taxon>Eukaryota</taxon>
        <taxon>Amoebozoa</taxon>
        <taxon>Evosea</taxon>
        <taxon>Eumycetozoa</taxon>
        <taxon>Dictyostelia</taxon>
        <taxon>Acytosteliales</taxon>
        <taxon>Cavenderiaceae</taxon>
        <taxon>Cavenderia</taxon>
    </lineage>
</organism>
<proteinExistence type="predicted"/>
<dbReference type="SUPFAM" id="SSF52058">
    <property type="entry name" value="L domain-like"/>
    <property type="match status" value="1"/>
</dbReference>
<dbReference type="KEGG" id="dfa:DFA_09585"/>
<dbReference type="Proteomes" id="UP000007797">
    <property type="component" value="Unassembled WGS sequence"/>
</dbReference>
<accession>F4Q814</accession>